<keyword evidence="3" id="KW-1185">Reference proteome</keyword>
<dbReference type="PANTHER" id="PTHR43460:SF1">
    <property type="entry name" value="METHYLTRANSFERASE TYPE 11 DOMAIN-CONTAINING PROTEIN"/>
    <property type="match status" value="1"/>
</dbReference>
<dbReference type="PANTHER" id="PTHR43460">
    <property type="entry name" value="METHYLTRANSFERASE"/>
    <property type="match status" value="1"/>
</dbReference>
<dbReference type="EMBL" id="JAPDIA010000003">
    <property type="protein sequence ID" value="MDG0809246.1"/>
    <property type="molecule type" value="Genomic_DNA"/>
</dbReference>
<keyword evidence="2" id="KW-0489">Methyltransferase</keyword>
<gene>
    <name evidence="2" type="ORF">OMP40_07535</name>
</gene>
<feature type="domain" description="Methyltransferase" evidence="1">
    <location>
        <begin position="50"/>
        <end position="124"/>
    </location>
</feature>
<evidence type="ECO:0000313" key="3">
    <source>
        <dbReference type="Proteomes" id="UP001153404"/>
    </source>
</evidence>
<evidence type="ECO:0000259" key="1">
    <source>
        <dbReference type="Pfam" id="PF13649"/>
    </source>
</evidence>
<dbReference type="SUPFAM" id="SSF53335">
    <property type="entry name" value="S-adenosyl-L-methionine-dependent methyltransferases"/>
    <property type="match status" value="1"/>
</dbReference>
<evidence type="ECO:0000313" key="2">
    <source>
        <dbReference type="EMBL" id="MDG0809246.1"/>
    </source>
</evidence>
<keyword evidence="2" id="KW-0808">Transferase</keyword>
<reference evidence="2" key="1">
    <citation type="submission" date="2022-10" db="EMBL/GenBank/DDBJ databases">
        <title>Comparative genomic analysis of Cohnella hashimotonis sp. nov., isolated from the International Space Station.</title>
        <authorList>
            <person name="Simpson A."/>
            <person name="Venkateswaran K."/>
        </authorList>
    </citation>
    <scope>NUCLEOTIDE SEQUENCE</scope>
    <source>
        <strain evidence="2">DSM 28161</strain>
    </source>
</reference>
<dbReference type="Pfam" id="PF13649">
    <property type="entry name" value="Methyltransf_25"/>
    <property type="match status" value="1"/>
</dbReference>
<comment type="caution">
    <text evidence="2">The sequence shown here is derived from an EMBL/GenBank/DDBJ whole genome shotgun (WGS) entry which is preliminary data.</text>
</comment>
<dbReference type="InterPro" id="IPR029063">
    <property type="entry name" value="SAM-dependent_MTases_sf"/>
</dbReference>
<dbReference type="Gene3D" id="3.40.50.150">
    <property type="entry name" value="Vaccinia Virus protein VP39"/>
    <property type="match status" value="1"/>
</dbReference>
<dbReference type="AlphaFoldDB" id="A0A9X4QRN7"/>
<dbReference type="InterPro" id="IPR052939">
    <property type="entry name" value="23S_rRNA_MeTrnsfrase_RlmA"/>
</dbReference>
<dbReference type="CDD" id="cd02440">
    <property type="entry name" value="AdoMet_MTases"/>
    <property type="match status" value="1"/>
</dbReference>
<sequence length="258" mass="28737">MKEAEYKAFYDRVGQSNGWDFSKLKVLTEGMQADIYEEVRQACKPSDLLLDIGTGGGEAVLALRDSALLLVGIDRSPGMIRTAKANLAKSGASNVRFVEMDAGQIDFPTQFFNLVTCRHAGFSARQVAKVLCQDGQFLTQQVAEGDKLNLKQAFGRGQSYGEPDGALLQRYKLELAEAGFSDIQVAEFDTAEYYRTSEDLIFLLKHTPIIPGFGQEKGDFEILRAFMEQNRTEKGIRTNAKRFRIRARMGLEPGGMRI</sequence>
<dbReference type="Proteomes" id="UP001153404">
    <property type="component" value="Unassembled WGS sequence"/>
</dbReference>
<dbReference type="InterPro" id="IPR041698">
    <property type="entry name" value="Methyltransf_25"/>
</dbReference>
<protein>
    <submittedName>
        <fullName evidence="2">Class I SAM-dependent methyltransferase</fullName>
    </submittedName>
</protein>
<dbReference type="GO" id="GO:0008168">
    <property type="term" value="F:methyltransferase activity"/>
    <property type="evidence" value="ECO:0007669"/>
    <property type="project" value="UniProtKB-KW"/>
</dbReference>
<dbReference type="RefSeq" id="WP_277530441.1">
    <property type="nucleotide sequence ID" value="NZ_JAPDIA010000003.1"/>
</dbReference>
<name>A0A9X4QRN7_9BACL</name>
<accession>A0A9X4QRN7</accession>
<proteinExistence type="predicted"/>
<organism evidence="2 3">
    <name type="scientific">Cohnella rhizosphaerae</name>
    <dbReference type="NCBI Taxonomy" id="1457232"/>
    <lineage>
        <taxon>Bacteria</taxon>
        <taxon>Bacillati</taxon>
        <taxon>Bacillota</taxon>
        <taxon>Bacilli</taxon>
        <taxon>Bacillales</taxon>
        <taxon>Paenibacillaceae</taxon>
        <taxon>Cohnella</taxon>
    </lineage>
</organism>
<dbReference type="GO" id="GO:0032259">
    <property type="term" value="P:methylation"/>
    <property type="evidence" value="ECO:0007669"/>
    <property type="project" value="UniProtKB-KW"/>
</dbReference>